<feature type="compositionally biased region" description="Gly residues" evidence="1">
    <location>
        <begin position="206"/>
        <end position="216"/>
    </location>
</feature>
<keyword evidence="3" id="KW-1185">Reference proteome</keyword>
<feature type="compositionally biased region" description="Basic and acidic residues" evidence="1">
    <location>
        <begin position="85"/>
        <end position="97"/>
    </location>
</feature>
<dbReference type="EMBL" id="BOPD01000006">
    <property type="protein sequence ID" value="GIJ31487.1"/>
    <property type="molecule type" value="Genomic_DNA"/>
</dbReference>
<feature type="compositionally biased region" description="Low complexity" evidence="1">
    <location>
        <begin position="129"/>
        <end position="141"/>
    </location>
</feature>
<evidence type="ECO:0000313" key="2">
    <source>
        <dbReference type="EMBL" id="GIJ31487.1"/>
    </source>
</evidence>
<accession>A0A9W5XI93</accession>
<feature type="region of interest" description="Disordered" evidence="1">
    <location>
        <begin position="1"/>
        <end position="477"/>
    </location>
</feature>
<organism evidence="2 3">
    <name type="scientific">Micromonospora sediminimaris</name>
    <dbReference type="NCBI Taxonomy" id="547162"/>
    <lineage>
        <taxon>Bacteria</taxon>
        <taxon>Bacillati</taxon>
        <taxon>Actinomycetota</taxon>
        <taxon>Actinomycetes</taxon>
        <taxon>Micromonosporales</taxon>
        <taxon>Micromonosporaceae</taxon>
        <taxon>Micromonospora</taxon>
    </lineage>
</organism>
<gene>
    <name evidence="2" type="ORF">Vse01_06350</name>
</gene>
<feature type="compositionally biased region" description="Low complexity" evidence="1">
    <location>
        <begin position="301"/>
        <end position="320"/>
    </location>
</feature>
<evidence type="ECO:0000256" key="1">
    <source>
        <dbReference type="SAM" id="MobiDB-lite"/>
    </source>
</evidence>
<feature type="compositionally biased region" description="Low complexity" evidence="1">
    <location>
        <begin position="1"/>
        <end position="11"/>
    </location>
</feature>
<feature type="compositionally biased region" description="Basic and acidic residues" evidence="1">
    <location>
        <begin position="427"/>
        <end position="441"/>
    </location>
</feature>
<evidence type="ECO:0000313" key="3">
    <source>
        <dbReference type="Proteomes" id="UP000607311"/>
    </source>
</evidence>
<protein>
    <submittedName>
        <fullName evidence="2">Uncharacterized protein</fullName>
    </submittedName>
</protein>
<feature type="compositionally biased region" description="Low complexity" evidence="1">
    <location>
        <begin position="232"/>
        <end position="246"/>
    </location>
</feature>
<sequence>MHRLAGAVDSPAPGPPAGPPARSGGEPDTIDRAVAATLAEPHGRPRRPGQPPEHWLRVVTAHAPGLLRDLALDPPPAGTYHHGPGFRESDGDGRSEECFADPAGEGGLDGPGRRPATTVEGAGRHAERPGAATGPDPTADAPTEHSPTSGPAPATHSPTSFALLHPTHHVTSGIRASTGAPIEAEQRDRSGMSRPVPATAAQHGSAGPGGPGGPVGSSGSSGSSIVRRRSTRGAVRAAGAAAAATTDAHDRAPASTQGPRPAEPVRGTTRAGFRTDAERPAAAPATAEPLPPAPTTRHTDPTSPYTGPASPPTGAAACPPVDAAGRPTGSAGRLSDVAGPGAAGPPGNSEPRPAAATPGHRAALRLVTGRQRTADPRLPDGDGWAGRPIGPGDGRWVPHGPPTGDGRWPGSGLPIGDGRWSVGADVRWPELESSRGGRTRPDPWPALPDDRALWSVPGPADGDEHRTRRLDGEQAGG</sequence>
<name>A0A9W5XI93_9ACTN</name>
<dbReference type="Proteomes" id="UP000607311">
    <property type="component" value="Unassembled WGS sequence"/>
</dbReference>
<comment type="caution">
    <text evidence="2">The sequence shown here is derived from an EMBL/GenBank/DDBJ whole genome shotgun (WGS) entry which is preliminary data.</text>
</comment>
<feature type="compositionally biased region" description="Basic and acidic residues" evidence="1">
    <location>
        <begin position="462"/>
        <end position="477"/>
    </location>
</feature>
<dbReference type="AlphaFoldDB" id="A0A9W5XI93"/>
<proteinExistence type="predicted"/>
<reference evidence="2" key="1">
    <citation type="submission" date="2021-01" db="EMBL/GenBank/DDBJ databases">
        <title>Whole genome shotgun sequence of Verrucosispora sediminis NBRC 107745.</title>
        <authorList>
            <person name="Komaki H."/>
            <person name="Tamura T."/>
        </authorList>
    </citation>
    <scope>NUCLEOTIDE SEQUENCE</scope>
    <source>
        <strain evidence="2">NBRC 107745</strain>
    </source>
</reference>